<reference evidence="1" key="1">
    <citation type="submission" date="2020-07" db="EMBL/GenBank/DDBJ databases">
        <authorList>
            <person name="Nazaruddin N."/>
        </authorList>
    </citation>
    <scope>NUCLEOTIDE SEQUENCE</scope>
</reference>
<dbReference type="Proteomes" id="UP000752696">
    <property type="component" value="Unassembled WGS sequence"/>
</dbReference>
<dbReference type="EMBL" id="CAJDYZ010011780">
    <property type="protein sequence ID" value="CAD1480032.1"/>
    <property type="molecule type" value="Genomic_DNA"/>
</dbReference>
<protein>
    <submittedName>
        <fullName evidence="1">Uncharacterized protein</fullName>
    </submittedName>
</protein>
<accession>A0A6V7HHC2</accession>
<organism evidence="1 2">
    <name type="scientific">Heterotrigona itama</name>
    <dbReference type="NCBI Taxonomy" id="395501"/>
    <lineage>
        <taxon>Eukaryota</taxon>
        <taxon>Metazoa</taxon>
        <taxon>Ecdysozoa</taxon>
        <taxon>Arthropoda</taxon>
        <taxon>Hexapoda</taxon>
        <taxon>Insecta</taxon>
        <taxon>Pterygota</taxon>
        <taxon>Neoptera</taxon>
        <taxon>Endopterygota</taxon>
        <taxon>Hymenoptera</taxon>
        <taxon>Apocrita</taxon>
        <taxon>Aculeata</taxon>
        <taxon>Apoidea</taxon>
        <taxon>Anthophila</taxon>
        <taxon>Apidae</taxon>
        <taxon>Heterotrigona</taxon>
    </lineage>
</organism>
<proteinExistence type="predicted"/>
<sequence length="53" mass="6261">QSRELCIHDFELSMDKSSFQWIYDFINNTNSIVNHLYLMDGIQKKLLLPNVGM</sequence>
<name>A0A6V7HHC2_9HYME</name>
<evidence type="ECO:0000313" key="2">
    <source>
        <dbReference type="Proteomes" id="UP000752696"/>
    </source>
</evidence>
<feature type="non-terminal residue" evidence="1">
    <location>
        <position position="1"/>
    </location>
</feature>
<gene>
    <name evidence="1" type="ORF">MHI_LOCUS893780</name>
</gene>
<evidence type="ECO:0000313" key="1">
    <source>
        <dbReference type="EMBL" id="CAD1480032.1"/>
    </source>
</evidence>
<comment type="caution">
    <text evidence="1">The sequence shown here is derived from an EMBL/GenBank/DDBJ whole genome shotgun (WGS) entry which is preliminary data.</text>
</comment>
<dbReference type="OrthoDB" id="547311at2759"/>
<dbReference type="AlphaFoldDB" id="A0A6V7HHC2"/>
<keyword evidence="2" id="KW-1185">Reference proteome</keyword>